<feature type="signal peptide" evidence="8">
    <location>
        <begin position="1"/>
        <end position="27"/>
    </location>
</feature>
<keyword evidence="4" id="KW-1133">Transmembrane helix</keyword>
<dbReference type="EMBL" id="JABFCT010000008">
    <property type="protein sequence ID" value="KAF5873442.1"/>
    <property type="molecule type" value="Genomic_DNA"/>
</dbReference>
<dbReference type="PROSITE" id="PS51212">
    <property type="entry name" value="WSC"/>
    <property type="match status" value="2"/>
</dbReference>
<dbReference type="RefSeq" id="XP_037192388.1">
    <property type="nucleotide sequence ID" value="XM_037335293.1"/>
</dbReference>
<feature type="compositionally biased region" description="Low complexity" evidence="7">
    <location>
        <begin position="256"/>
        <end position="319"/>
    </location>
</feature>
<evidence type="ECO:0000259" key="9">
    <source>
        <dbReference type="PROSITE" id="PS51212"/>
    </source>
</evidence>
<evidence type="ECO:0000256" key="4">
    <source>
        <dbReference type="ARBA" id="ARBA00022989"/>
    </source>
</evidence>
<dbReference type="GeneID" id="59258985"/>
<dbReference type="InterPro" id="IPR002889">
    <property type="entry name" value="WSC_carb-bd"/>
</dbReference>
<comment type="caution">
    <text evidence="10">The sequence shown here is derived from an EMBL/GenBank/DDBJ whole genome shotgun (WGS) entry which is preliminary data.</text>
</comment>
<keyword evidence="11" id="KW-1185">Reference proteome</keyword>
<gene>
    <name evidence="10" type="ORF">Bfra_004902</name>
</gene>
<dbReference type="SMART" id="SM00321">
    <property type="entry name" value="WSC"/>
    <property type="match status" value="2"/>
</dbReference>
<feature type="region of interest" description="Disordered" evidence="7">
    <location>
        <begin position="395"/>
        <end position="510"/>
    </location>
</feature>
<dbReference type="AlphaFoldDB" id="A0A8H6ATP7"/>
<evidence type="ECO:0000256" key="7">
    <source>
        <dbReference type="SAM" id="MobiDB-lite"/>
    </source>
</evidence>
<feature type="chain" id="PRO_5034394415" evidence="8">
    <location>
        <begin position="28"/>
        <end position="839"/>
    </location>
</feature>
<keyword evidence="2" id="KW-0812">Transmembrane</keyword>
<evidence type="ECO:0000256" key="1">
    <source>
        <dbReference type="ARBA" id="ARBA00004167"/>
    </source>
</evidence>
<name>A0A8H6ATP7_9HELO</name>
<dbReference type="GO" id="GO:0005886">
    <property type="term" value="C:plasma membrane"/>
    <property type="evidence" value="ECO:0007669"/>
    <property type="project" value="TreeGrafter"/>
</dbReference>
<dbReference type="PANTHER" id="PTHR24269:SF16">
    <property type="entry name" value="PROTEIN SLG1"/>
    <property type="match status" value="1"/>
</dbReference>
<evidence type="ECO:0000256" key="5">
    <source>
        <dbReference type="ARBA" id="ARBA00023136"/>
    </source>
</evidence>
<dbReference type="InterPro" id="IPR051836">
    <property type="entry name" value="Kremen_rcpt"/>
</dbReference>
<evidence type="ECO:0000256" key="8">
    <source>
        <dbReference type="SAM" id="SignalP"/>
    </source>
</evidence>
<evidence type="ECO:0000256" key="6">
    <source>
        <dbReference type="ARBA" id="ARBA00023180"/>
    </source>
</evidence>
<organism evidence="10 11">
    <name type="scientific">Botrytis fragariae</name>
    <dbReference type="NCBI Taxonomy" id="1964551"/>
    <lineage>
        <taxon>Eukaryota</taxon>
        <taxon>Fungi</taxon>
        <taxon>Dikarya</taxon>
        <taxon>Ascomycota</taxon>
        <taxon>Pezizomycotina</taxon>
        <taxon>Leotiomycetes</taxon>
        <taxon>Helotiales</taxon>
        <taxon>Sclerotiniaceae</taxon>
        <taxon>Botrytis</taxon>
    </lineage>
</organism>
<feature type="region of interest" description="Disordered" evidence="7">
    <location>
        <begin position="542"/>
        <end position="569"/>
    </location>
</feature>
<feature type="domain" description="WSC" evidence="9">
    <location>
        <begin position="42"/>
        <end position="134"/>
    </location>
</feature>
<dbReference type="Proteomes" id="UP000531561">
    <property type="component" value="Unassembled WGS sequence"/>
</dbReference>
<evidence type="ECO:0000256" key="2">
    <source>
        <dbReference type="ARBA" id="ARBA00022692"/>
    </source>
</evidence>
<keyword evidence="3 8" id="KW-0732">Signal</keyword>
<proteinExistence type="predicted"/>
<keyword evidence="5" id="KW-0472">Membrane</keyword>
<dbReference type="Pfam" id="PF01822">
    <property type="entry name" value="WSC"/>
    <property type="match status" value="2"/>
</dbReference>
<comment type="subcellular location">
    <subcellularLocation>
        <location evidence="1">Membrane</location>
        <topology evidence="1">Single-pass membrane protein</topology>
    </subcellularLocation>
</comment>
<feature type="region of interest" description="Disordered" evidence="7">
    <location>
        <begin position="250"/>
        <end position="320"/>
    </location>
</feature>
<accession>A0A8H6ATP7</accession>
<evidence type="ECO:0000313" key="10">
    <source>
        <dbReference type="EMBL" id="KAF5873442.1"/>
    </source>
</evidence>
<feature type="domain" description="WSC" evidence="9">
    <location>
        <begin position="146"/>
        <end position="242"/>
    </location>
</feature>
<reference evidence="10 11" key="1">
    <citation type="journal article" date="2020" name="Phytopathology">
        <title>A high-quality genome resource of Botrytis fragariae, a new and rapidly spreading fungal pathogen causing strawberry gray mold in the U.S.A.</title>
        <authorList>
            <person name="Wu Y."/>
            <person name="Saski C.A."/>
            <person name="Schnabel G."/>
            <person name="Xiao S."/>
            <person name="Hu M."/>
        </authorList>
    </citation>
    <scope>NUCLEOTIDE SEQUENCE [LARGE SCALE GENOMIC DNA]</scope>
    <source>
        <strain evidence="10 11">BVB16</strain>
    </source>
</reference>
<protein>
    <submittedName>
        <fullName evidence="10">Putative glyoxal oxidase protein</fullName>
    </submittedName>
</protein>
<sequence>MLSFTSLSIAMATTALFLGTNAGPLLAERWAPELPTCTNTTDFVYAGCFIDPSSPSALLFRTDLNSQNMTVEICVDFCKGNGYKYAGLEYYGECFCGASVGGPQTSELNCSFPCTGDNTESCGGNDILSVYQDTTFPTVDSTTISDYQPMGCYSDLGPNGRTLAWKQDQIPDVDLTIEACLHACKEGGYAFAGVEYSQECYCGVVLGNGTAKVDESYCQMTCNGNTTELCGGAANIYLYVAEDLLSTDPCNGNPGGPVSSSTSSSSPSTSASASAPVSSSTGTTISSTLSSSGSTSSSSSSSDTSSSAPASTPYYSPTSYTPPPYTPPPYTPPPYTPPPYTPPPYFSAPVSSSTYSSVPVSSSSSPTSSAPASSSSSVSSAALSSSSTLISLHSSSSTLSSSTSSSYSFASVSSSSSQVSSGPSSSASSSSPASSPSSISSTALSSSFTPISPSYSSSQPTTYSAPASSSPISTPSSTPPLSSSSILSTPPSSSPSSTAGPTSPTLSSSITSSTISSLFSPSTIPQSSTTTYLSSSVSSVAPTSSTTPILPSTSTSSTQPSTTASPTTSKTSATICTTTIVTTPTPTCEYKVGNWCSNPLPPFIDQNSCLAAANTCLVQLTSCLLSAGFPGSLQCLQFSSWCQEIESYCGSYCPGSSCSNTGCKSRHPPAGYTPPVISVKTSIYTCPTTIQTSTSKPTSTPSIAPLPTCNNICVQPNNPSQGYSSYSPVGSIPIPCYTCNNLQPDYNSGYPFKLYTAKTSEDSPSYQRPDCGQGCQDACDAQYESCVGTYAQGCGYGGGGGGDTYASALVKCVQQKADCYIVNEGVGGEGRCGSYGVGY</sequence>
<evidence type="ECO:0000256" key="3">
    <source>
        <dbReference type="ARBA" id="ARBA00022729"/>
    </source>
</evidence>
<feature type="region of interest" description="Disordered" evidence="7">
    <location>
        <begin position="351"/>
        <end position="379"/>
    </location>
</feature>
<evidence type="ECO:0000313" key="11">
    <source>
        <dbReference type="Proteomes" id="UP000531561"/>
    </source>
</evidence>
<dbReference type="OrthoDB" id="2019572at2759"/>
<keyword evidence="6" id="KW-0325">Glycoprotein</keyword>
<dbReference type="PANTHER" id="PTHR24269">
    <property type="entry name" value="KREMEN PROTEIN"/>
    <property type="match status" value="1"/>
</dbReference>